<evidence type="ECO:0000256" key="3">
    <source>
        <dbReference type="SAM" id="MobiDB-lite"/>
    </source>
</evidence>
<dbReference type="PANTHER" id="PTHR45857">
    <property type="entry name" value="FORMIN-LIKE PROTEIN"/>
    <property type="match status" value="1"/>
</dbReference>
<evidence type="ECO:0000313" key="6">
    <source>
        <dbReference type="EMBL" id="KAF0726695.1"/>
    </source>
</evidence>
<dbReference type="InterPro" id="IPR011989">
    <property type="entry name" value="ARM-like"/>
</dbReference>
<evidence type="ECO:0000259" key="5">
    <source>
        <dbReference type="PROSITE" id="PS51444"/>
    </source>
</evidence>
<dbReference type="SUPFAM" id="SSF48371">
    <property type="entry name" value="ARM repeat"/>
    <property type="match status" value="1"/>
</dbReference>
<accession>A0A6G0WHM0</accession>
<dbReference type="Gene3D" id="1.25.10.10">
    <property type="entry name" value="Leucine-rich Repeat Variant"/>
    <property type="match status" value="1"/>
</dbReference>
<keyword evidence="7" id="KW-1185">Reference proteome</keyword>
<organism evidence="6 7">
    <name type="scientific">Aphanomyces euteiches</name>
    <dbReference type="NCBI Taxonomy" id="100861"/>
    <lineage>
        <taxon>Eukaryota</taxon>
        <taxon>Sar</taxon>
        <taxon>Stramenopiles</taxon>
        <taxon>Oomycota</taxon>
        <taxon>Saprolegniomycetes</taxon>
        <taxon>Saprolegniales</taxon>
        <taxon>Verrucalvaceae</taxon>
        <taxon>Aphanomyces</taxon>
    </lineage>
</organism>
<comment type="caution">
    <text evidence="6">The sequence shown here is derived from an EMBL/GenBank/DDBJ whole genome shotgun (WGS) entry which is preliminary data.</text>
</comment>
<dbReference type="SMART" id="SM01140">
    <property type="entry name" value="Drf_GBD"/>
    <property type="match status" value="1"/>
</dbReference>
<proteinExistence type="inferred from homology"/>
<dbReference type="PROSITE" id="PS51444">
    <property type="entry name" value="FH2"/>
    <property type="match status" value="1"/>
</dbReference>
<dbReference type="SMART" id="SM00498">
    <property type="entry name" value="FH2"/>
    <property type="match status" value="1"/>
</dbReference>
<dbReference type="InterPro" id="IPR043592">
    <property type="entry name" value="FMNL_animal"/>
</dbReference>
<dbReference type="SUPFAM" id="SSF101447">
    <property type="entry name" value="Formin homology 2 domain (FH2 domain)"/>
    <property type="match status" value="1"/>
</dbReference>
<dbReference type="InterPro" id="IPR015425">
    <property type="entry name" value="FH2_Formin"/>
</dbReference>
<evidence type="ECO:0008006" key="8">
    <source>
        <dbReference type="Google" id="ProtNLM"/>
    </source>
</evidence>
<dbReference type="Pfam" id="PF10152">
    <property type="entry name" value="CCDC53"/>
    <property type="match status" value="3"/>
</dbReference>
<feature type="coiled-coil region" evidence="2">
    <location>
        <begin position="441"/>
        <end position="525"/>
    </location>
</feature>
<evidence type="ECO:0000313" key="7">
    <source>
        <dbReference type="Proteomes" id="UP000481153"/>
    </source>
</evidence>
<dbReference type="AlphaFoldDB" id="A0A6G0WHM0"/>
<dbReference type="VEuPathDB" id="FungiDB:AeMF1_012016"/>
<dbReference type="EMBL" id="VJMJ01000210">
    <property type="protein sequence ID" value="KAF0726695.1"/>
    <property type="molecule type" value="Genomic_DNA"/>
</dbReference>
<dbReference type="GO" id="GO:0030866">
    <property type="term" value="P:cortical actin cytoskeleton organization"/>
    <property type="evidence" value="ECO:0007669"/>
    <property type="project" value="TreeGrafter"/>
</dbReference>
<feature type="region of interest" description="Disordered" evidence="3">
    <location>
        <begin position="686"/>
        <end position="739"/>
    </location>
</feature>
<feature type="compositionally biased region" description="Polar residues" evidence="3">
    <location>
        <begin position="722"/>
        <end position="734"/>
    </location>
</feature>
<dbReference type="GO" id="GO:0008360">
    <property type="term" value="P:regulation of cell shape"/>
    <property type="evidence" value="ECO:0007669"/>
    <property type="project" value="TreeGrafter"/>
</dbReference>
<keyword evidence="2" id="KW-0175">Coiled coil</keyword>
<name>A0A6G0WHM0_9STRA</name>
<dbReference type="SMART" id="SM01139">
    <property type="entry name" value="Drf_FH3"/>
    <property type="match status" value="1"/>
</dbReference>
<dbReference type="Pfam" id="PF06367">
    <property type="entry name" value="Drf_FH3"/>
    <property type="match status" value="1"/>
</dbReference>
<dbReference type="GO" id="GO:0051015">
    <property type="term" value="F:actin filament binding"/>
    <property type="evidence" value="ECO:0007669"/>
    <property type="project" value="TreeGrafter"/>
</dbReference>
<dbReference type="Gene3D" id="1.10.238.150">
    <property type="entry name" value="Formin, FH3 diaphanous domain"/>
    <property type="match status" value="1"/>
</dbReference>
<feature type="region of interest" description="Disordered" evidence="3">
    <location>
        <begin position="633"/>
        <end position="653"/>
    </location>
</feature>
<dbReference type="PROSITE" id="PS51232">
    <property type="entry name" value="GBD_FH3"/>
    <property type="match status" value="1"/>
</dbReference>
<dbReference type="InterPro" id="IPR010472">
    <property type="entry name" value="FH3_dom"/>
</dbReference>
<dbReference type="InterPro" id="IPR016024">
    <property type="entry name" value="ARM-type_fold"/>
</dbReference>
<feature type="domain" description="FH2" evidence="5">
    <location>
        <begin position="737"/>
        <end position="1126"/>
    </location>
</feature>
<feature type="compositionally biased region" description="Polar residues" evidence="3">
    <location>
        <begin position="37"/>
        <end position="46"/>
    </location>
</feature>
<dbReference type="GO" id="GO:0005829">
    <property type="term" value="C:cytosol"/>
    <property type="evidence" value="ECO:0007669"/>
    <property type="project" value="TreeGrafter"/>
</dbReference>
<protein>
    <recommendedName>
        <fullName evidence="8">FH2 domain-containing protein</fullName>
    </recommendedName>
</protein>
<dbReference type="GO" id="GO:0071203">
    <property type="term" value="C:WASH complex"/>
    <property type="evidence" value="ECO:0007669"/>
    <property type="project" value="InterPro"/>
</dbReference>
<dbReference type="InterPro" id="IPR010473">
    <property type="entry name" value="GTPase-bd"/>
</dbReference>
<dbReference type="Pfam" id="PF02181">
    <property type="entry name" value="FH2"/>
    <property type="match status" value="1"/>
</dbReference>
<sequence>MAPTVPPGPETTAKQPKKHKSISHKLSKVLGLKARTPKSNNATPTANPMPHDEDEIERLFLQAVDMMALPKAATDRMLTLPIAQKWQIVQDWTAKQSCKNQREQTQPVFWVQKLRDACDDAALFTNEDARQLHVLMRGSDREWLTAFHKEDGVLALAEWMALVAADNHTTLLLDAIRCVKCMMNNPHGMQLFLQELEAIDILALCLDFSADRKAETLVVLEMLSLMCWFSETGHAAVLQAMEKFRRVHQEAARYASVVEGLKTSESIELQAACLTFINTLVNTCAVLEDRVAVRNDFLALDLLVICHGIQNQVDALPRSSSSYGAWGCGETEEAAAKALLKQIDVFEGLMHSDMEETIGGDKIDLSNVDAVAAKLKAQAARHGWTQRLLNVLLALLVIPGEVSVSSKMWDLIEEALGQVTAIHTFKELSGRRMDFSAVRTAQQLENDLERERARAASLQAQGEQFQAKLAVLQSQPMTVEQQNALEKLQGAQDVQKQLDAALKTNQELKNQVAKLKVDLETAKTMPRPSADEADRAGADPRLEKYAKLLQMGMPQEQVGLKMRSEGLDMTMLDSKASTSVQSPPTATTPNAVDPLLEKYAKLLKMGMPLVQVEMKAKAEGVDQAKLADLSRLASQGTHAAPTAPPPPTTPIGVNPAYEKFFKLIKMGMPKEQVKLKAQAEGLDPSVLDQAPSASASGTSSGAPSIPAMNPAALKLPTKPKRVTSSNPASATTSKLPPKKSAVPAAKLRCLYWTPLPDASVEGSIWASMDESSLGLDLTILEKEFRQDAAKKPADVAIALPKPKVVHLVDSKRQQNCSIALSRFRMTAMEIKLSIEALDDKVLTLERVQMLETMVPSTDELELVKSYDGDVALLGETEKFFLAVANIPRLAQRLKAFQAMLTHASRMDDVKAKLHVMERALTELQKSQQLVIVLQVVLAVGNYMNSGTCRGGLYGFKLDILPKLTQVKATSSAKSLLHVIADLVAAKTPQSATSFADPLASMDDAAFISLTQLHTDVQAIESGLGVVATELPLQREVFKAKMQPFVTAAQADCASLKQLLVRVQCQFQSVARSFGVDKAPGDGVDLAQWFFGLWAEFAKAFKQAVAENAVMRRKEAQSAIATTSAKSVEPEDGDLFNQFSESLEGDARDIVAKFRKRHQGGGNNGSVALQNELALQLARRRTSKYNKTNA</sequence>
<dbReference type="GO" id="GO:0016477">
    <property type="term" value="P:cell migration"/>
    <property type="evidence" value="ECO:0007669"/>
    <property type="project" value="TreeGrafter"/>
</dbReference>
<dbReference type="Pfam" id="PF06371">
    <property type="entry name" value="Drf_GBD"/>
    <property type="match status" value="1"/>
</dbReference>
<dbReference type="Proteomes" id="UP000481153">
    <property type="component" value="Unassembled WGS sequence"/>
</dbReference>
<dbReference type="InterPro" id="IPR042201">
    <property type="entry name" value="FH2_Formin_sf"/>
</dbReference>
<comment type="similarity">
    <text evidence="1">Belongs to the formin homology family.</text>
</comment>
<feature type="domain" description="GBD/FH3" evidence="4">
    <location>
        <begin position="48"/>
        <end position="427"/>
    </location>
</feature>
<dbReference type="InterPro" id="IPR014768">
    <property type="entry name" value="GBD/FH3_dom"/>
</dbReference>
<dbReference type="GO" id="GO:0031267">
    <property type="term" value="F:small GTPase binding"/>
    <property type="evidence" value="ECO:0007669"/>
    <property type="project" value="InterPro"/>
</dbReference>
<evidence type="ECO:0000259" key="4">
    <source>
        <dbReference type="PROSITE" id="PS51232"/>
    </source>
</evidence>
<feature type="compositionally biased region" description="Basic residues" evidence="3">
    <location>
        <begin position="15"/>
        <end position="27"/>
    </location>
</feature>
<evidence type="ECO:0000256" key="2">
    <source>
        <dbReference type="SAM" id="Coils"/>
    </source>
</evidence>
<feature type="region of interest" description="Disordered" evidence="3">
    <location>
        <begin position="1"/>
        <end position="51"/>
    </location>
</feature>
<reference evidence="6 7" key="1">
    <citation type="submission" date="2019-07" db="EMBL/GenBank/DDBJ databases">
        <title>Genomics analysis of Aphanomyces spp. identifies a new class of oomycete effector associated with host adaptation.</title>
        <authorList>
            <person name="Gaulin E."/>
        </authorList>
    </citation>
    <scope>NUCLEOTIDE SEQUENCE [LARGE SCALE GENOMIC DNA]</scope>
    <source>
        <strain evidence="6 7">ATCC 201684</strain>
    </source>
</reference>
<feature type="compositionally biased region" description="Low complexity" evidence="3">
    <location>
        <begin position="690"/>
        <end position="707"/>
    </location>
</feature>
<dbReference type="PANTHER" id="PTHR45857:SF4">
    <property type="entry name" value="FORMIN-LIKE PROTEIN"/>
    <property type="match status" value="1"/>
</dbReference>
<dbReference type="Gene3D" id="1.20.58.2220">
    <property type="entry name" value="Formin, FH2 domain"/>
    <property type="match status" value="1"/>
</dbReference>
<gene>
    <name evidence="6" type="ORF">Ae201684_015094</name>
</gene>
<dbReference type="InterPro" id="IPR019309">
    <property type="entry name" value="WASHC3"/>
</dbReference>
<evidence type="ECO:0000256" key="1">
    <source>
        <dbReference type="ARBA" id="ARBA00023449"/>
    </source>
</evidence>